<evidence type="ECO:0000313" key="2">
    <source>
        <dbReference type="EMBL" id="PTQ99616.1"/>
    </source>
</evidence>
<reference evidence="2 3" key="1">
    <citation type="submission" date="2018-04" db="EMBL/GenBank/DDBJ databases">
        <title>Genomic Encyclopedia of Archaeal and Bacterial Type Strains, Phase II (KMG-II): from individual species to whole genera.</title>
        <authorList>
            <person name="Goeker M."/>
        </authorList>
    </citation>
    <scope>NUCLEOTIDE SEQUENCE [LARGE SCALE GENOMIC DNA]</scope>
    <source>
        <strain evidence="2 3">DSM 26809</strain>
    </source>
</reference>
<dbReference type="Proteomes" id="UP000244168">
    <property type="component" value="Unassembled WGS sequence"/>
</dbReference>
<sequence>MLSVIKRPIFKTAILSSGLLLITLLILERLWSEARVECALLVGCVGLFYAVTFLWTVVFWIEKRHYRIPYVPFCISLITGLIAYCIPLNRVCDRAEFAVLHNKYEKMANLVLQSRGDTNVYNYRLPHRYRKLSVGGGDAVVVQNKDVRAVMFYTFRDAERSKGFIKLSRGQNITECAHSLYNEVNLVKPMGNNWYYITGE</sequence>
<gene>
    <name evidence="2" type="ORF">C8P68_102443</name>
</gene>
<organism evidence="2 3">
    <name type="scientific">Mucilaginibacter yixingensis</name>
    <dbReference type="NCBI Taxonomy" id="1295612"/>
    <lineage>
        <taxon>Bacteria</taxon>
        <taxon>Pseudomonadati</taxon>
        <taxon>Bacteroidota</taxon>
        <taxon>Sphingobacteriia</taxon>
        <taxon>Sphingobacteriales</taxon>
        <taxon>Sphingobacteriaceae</taxon>
        <taxon>Mucilaginibacter</taxon>
    </lineage>
</organism>
<keyword evidence="3" id="KW-1185">Reference proteome</keyword>
<feature type="transmembrane region" description="Helical" evidence="1">
    <location>
        <begin position="12"/>
        <end position="31"/>
    </location>
</feature>
<keyword evidence="1" id="KW-1133">Transmembrane helix</keyword>
<name>A0A2T5JCY4_9SPHI</name>
<proteinExistence type="predicted"/>
<feature type="transmembrane region" description="Helical" evidence="1">
    <location>
        <begin position="38"/>
        <end position="61"/>
    </location>
</feature>
<keyword evidence="1" id="KW-0472">Membrane</keyword>
<evidence type="ECO:0000313" key="3">
    <source>
        <dbReference type="Proteomes" id="UP000244168"/>
    </source>
</evidence>
<dbReference type="RefSeq" id="WP_107827537.1">
    <property type="nucleotide sequence ID" value="NZ_CP160205.1"/>
</dbReference>
<protein>
    <submittedName>
        <fullName evidence="2">Uncharacterized protein</fullName>
    </submittedName>
</protein>
<feature type="transmembrane region" description="Helical" evidence="1">
    <location>
        <begin position="67"/>
        <end position="86"/>
    </location>
</feature>
<comment type="caution">
    <text evidence="2">The sequence shown here is derived from an EMBL/GenBank/DDBJ whole genome shotgun (WGS) entry which is preliminary data.</text>
</comment>
<keyword evidence="1" id="KW-0812">Transmembrane</keyword>
<dbReference type="EMBL" id="QAOQ01000002">
    <property type="protein sequence ID" value="PTQ99616.1"/>
    <property type="molecule type" value="Genomic_DNA"/>
</dbReference>
<dbReference type="AlphaFoldDB" id="A0A2T5JCY4"/>
<accession>A0A2T5JCY4</accession>
<evidence type="ECO:0000256" key="1">
    <source>
        <dbReference type="SAM" id="Phobius"/>
    </source>
</evidence>